<gene>
    <name evidence="1" type="ORF">SAMN04488125_104178</name>
</gene>
<protein>
    <submittedName>
        <fullName evidence="1">Uncharacterized protein</fullName>
    </submittedName>
</protein>
<keyword evidence="2" id="KW-1185">Reference proteome</keyword>
<dbReference type="STRING" id="414703.SAMN04488125_104178"/>
<reference evidence="2" key="1">
    <citation type="submission" date="2016-10" db="EMBL/GenBank/DDBJ databases">
        <authorList>
            <person name="Varghese N."/>
            <person name="Submissions S."/>
        </authorList>
    </citation>
    <scope>NUCLEOTIDE SEQUENCE [LARGE SCALE GENOMIC DNA]</scope>
    <source>
        <strain evidence="2">CGMCC 1.6474</strain>
    </source>
</reference>
<dbReference type="OrthoDB" id="8006129at2"/>
<sequence length="74" mass="8112">MFPRLSPAGPVWRPVSVRRRSRAAAGRLAAALCGFERSIVALRKAALDHVDSQDPASLTLRGFLDRRAERGRTA</sequence>
<accession>A0A1I4CFR4</accession>
<proteinExistence type="predicted"/>
<organism evidence="1 2">
    <name type="scientific">Methylorubrum salsuginis</name>
    <dbReference type="NCBI Taxonomy" id="414703"/>
    <lineage>
        <taxon>Bacteria</taxon>
        <taxon>Pseudomonadati</taxon>
        <taxon>Pseudomonadota</taxon>
        <taxon>Alphaproteobacteria</taxon>
        <taxon>Hyphomicrobiales</taxon>
        <taxon>Methylobacteriaceae</taxon>
        <taxon>Methylorubrum</taxon>
    </lineage>
</organism>
<evidence type="ECO:0000313" key="1">
    <source>
        <dbReference type="EMBL" id="SFK79613.1"/>
    </source>
</evidence>
<dbReference type="EMBL" id="FOSV01000004">
    <property type="protein sequence ID" value="SFK79613.1"/>
    <property type="molecule type" value="Genomic_DNA"/>
</dbReference>
<dbReference type="RefSeq" id="WP_091943657.1">
    <property type="nucleotide sequence ID" value="NZ_FOSV01000004.1"/>
</dbReference>
<name>A0A1I4CFR4_9HYPH</name>
<dbReference type="AlphaFoldDB" id="A0A1I4CFR4"/>
<evidence type="ECO:0000313" key="2">
    <source>
        <dbReference type="Proteomes" id="UP000198804"/>
    </source>
</evidence>
<dbReference type="Proteomes" id="UP000198804">
    <property type="component" value="Unassembled WGS sequence"/>
</dbReference>